<reference evidence="2" key="1">
    <citation type="submission" date="2016-11" db="EMBL/GenBank/DDBJ databases">
        <title>The genome of Nicotiana attenuata.</title>
        <authorList>
            <person name="Xu S."/>
            <person name="Brockmoeller T."/>
            <person name="Gaquerel E."/>
            <person name="Navarro A."/>
            <person name="Kuhl H."/>
            <person name="Gase K."/>
            <person name="Ling Z."/>
            <person name="Zhou W."/>
            <person name="Kreitzer C."/>
            <person name="Stanke M."/>
            <person name="Tang H."/>
            <person name="Lyons E."/>
            <person name="Pandey P."/>
            <person name="Pandey S.P."/>
            <person name="Timmermann B."/>
            <person name="Baldwin I.T."/>
        </authorList>
    </citation>
    <scope>NUCLEOTIDE SEQUENCE [LARGE SCALE GENOMIC DNA]</scope>
    <source>
        <strain evidence="2">UT</strain>
    </source>
</reference>
<evidence type="ECO:0000313" key="3">
    <source>
        <dbReference type="Proteomes" id="UP000187609"/>
    </source>
</evidence>
<comment type="caution">
    <text evidence="2">The sequence shown here is derived from an EMBL/GenBank/DDBJ whole genome shotgun (WGS) entry which is preliminary data.</text>
</comment>
<dbReference type="AlphaFoldDB" id="A0A1J6I4Z4"/>
<dbReference type="SMR" id="A0A1J6I4Z4"/>
<dbReference type="EMBL" id="MJEQ01037194">
    <property type="protein sequence ID" value="OIS95631.1"/>
    <property type="molecule type" value="Genomic_DNA"/>
</dbReference>
<sequence length="85" mass="10053">MESGRDLISLRSTMNFVFFFLSKIWVLTLCLFSIGANSSKRSSEEIRQKRLLDKIFLELQTLTILRHLTDLRVQLYHRSYKRGDA</sequence>
<keyword evidence="1" id="KW-0472">Membrane</keyword>
<evidence type="ECO:0000313" key="2">
    <source>
        <dbReference type="EMBL" id="OIS95631.1"/>
    </source>
</evidence>
<gene>
    <name evidence="2" type="ORF">A4A49_04511</name>
</gene>
<keyword evidence="3" id="KW-1185">Reference proteome</keyword>
<keyword evidence="1" id="KW-1133">Transmembrane helix</keyword>
<evidence type="ECO:0000256" key="1">
    <source>
        <dbReference type="SAM" id="Phobius"/>
    </source>
</evidence>
<name>A0A1J6I4Z4_NICAT</name>
<feature type="transmembrane region" description="Helical" evidence="1">
    <location>
        <begin position="16"/>
        <end position="37"/>
    </location>
</feature>
<proteinExistence type="predicted"/>
<dbReference type="Proteomes" id="UP000187609">
    <property type="component" value="Unassembled WGS sequence"/>
</dbReference>
<organism evidence="2 3">
    <name type="scientific">Nicotiana attenuata</name>
    <name type="common">Coyote tobacco</name>
    <dbReference type="NCBI Taxonomy" id="49451"/>
    <lineage>
        <taxon>Eukaryota</taxon>
        <taxon>Viridiplantae</taxon>
        <taxon>Streptophyta</taxon>
        <taxon>Embryophyta</taxon>
        <taxon>Tracheophyta</taxon>
        <taxon>Spermatophyta</taxon>
        <taxon>Magnoliopsida</taxon>
        <taxon>eudicotyledons</taxon>
        <taxon>Gunneridae</taxon>
        <taxon>Pentapetalae</taxon>
        <taxon>asterids</taxon>
        <taxon>lamiids</taxon>
        <taxon>Solanales</taxon>
        <taxon>Solanaceae</taxon>
        <taxon>Nicotianoideae</taxon>
        <taxon>Nicotianeae</taxon>
        <taxon>Nicotiana</taxon>
    </lineage>
</organism>
<accession>A0A1J6I4Z4</accession>
<dbReference type="Gramene" id="OIS95631">
    <property type="protein sequence ID" value="OIS95631"/>
    <property type="gene ID" value="A4A49_04511"/>
</dbReference>
<keyword evidence="1" id="KW-0812">Transmembrane</keyword>
<protein>
    <submittedName>
        <fullName evidence="2">Uncharacterized protein</fullName>
    </submittedName>
</protein>